<evidence type="ECO:0000256" key="1">
    <source>
        <dbReference type="ARBA" id="ARBA00001946"/>
    </source>
</evidence>
<dbReference type="InterPro" id="IPR050469">
    <property type="entry name" value="Diguanylate_Cyclase"/>
</dbReference>
<keyword evidence="4" id="KW-0547">Nucleotide-binding</keyword>
<reference evidence="7 8" key="1">
    <citation type="submission" date="2018-06" db="EMBL/GenBank/DDBJ databases">
        <authorList>
            <consortium name="Pathogen Informatics"/>
            <person name="Doyle S."/>
        </authorList>
    </citation>
    <scope>NUCLEOTIDE SEQUENCE [LARGE SCALE GENOMIC DNA]</scope>
    <source>
        <strain evidence="7 8">NCTC9081</strain>
    </source>
</reference>
<keyword evidence="7" id="KW-0548">Nucleotidyltransferase</keyword>
<dbReference type="Pfam" id="PF00990">
    <property type="entry name" value="GGDEF"/>
    <property type="match status" value="1"/>
</dbReference>
<organism evidence="7 8">
    <name type="scientific">Escherichia coli</name>
    <dbReference type="NCBI Taxonomy" id="562"/>
    <lineage>
        <taxon>Bacteria</taxon>
        <taxon>Pseudomonadati</taxon>
        <taxon>Pseudomonadota</taxon>
        <taxon>Gammaproteobacteria</taxon>
        <taxon>Enterobacterales</taxon>
        <taxon>Enterobacteriaceae</taxon>
        <taxon>Escherichia</taxon>
    </lineage>
</organism>
<evidence type="ECO:0000256" key="3">
    <source>
        <dbReference type="ARBA" id="ARBA00012528"/>
    </source>
</evidence>
<keyword evidence="4" id="KW-0342">GTP-binding</keyword>
<dbReference type="InterPro" id="IPR000160">
    <property type="entry name" value="GGDEF_dom"/>
</dbReference>
<accession>A0A376W0W2</accession>
<dbReference type="Proteomes" id="UP000254716">
    <property type="component" value="Unassembled WGS sequence"/>
</dbReference>
<feature type="domain" description="GGDEF" evidence="6">
    <location>
        <begin position="1"/>
        <end position="103"/>
    </location>
</feature>
<dbReference type="EMBL" id="UGCV01000008">
    <property type="protein sequence ID" value="STJ17077.1"/>
    <property type="molecule type" value="Genomic_DNA"/>
</dbReference>
<evidence type="ECO:0000313" key="7">
    <source>
        <dbReference type="EMBL" id="STJ17077.1"/>
    </source>
</evidence>
<evidence type="ECO:0000256" key="2">
    <source>
        <dbReference type="ARBA" id="ARBA00004665"/>
    </source>
</evidence>
<dbReference type="Gene3D" id="3.30.70.270">
    <property type="match status" value="1"/>
</dbReference>
<comment type="pathway">
    <text evidence="2">Purine metabolism; 3',5'-cyclic di-GMP biosynthesis.</text>
</comment>
<gene>
    <name evidence="7" type="primary">adrA_2</name>
    <name evidence="7" type="ORF">NCTC9081_02490</name>
</gene>
<comment type="cofactor">
    <cofactor evidence="1">
        <name>Mg(2+)</name>
        <dbReference type="ChEBI" id="CHEBI:18420"/>
    </cofactor>
</comment>
<dbReference type="GO" id="GO:0005525">
    <property type="term" value="F:GTP binding"/>
    <property type="evidence" value="ECO:0007669"/>
    <property type="project" value="UniProtKB-KW"/>
</dbReference>
<evidence type="ECO:0000313" key="8">
    <source>
        <dbReference type="Proteomes" id="UP000254716"/>
    </source>
</evidence>
<dbReference type="InterPro" id="IPR043128">
    <property type="entry name" value="Rev_trsase/Diguanyl_cyclase"/>
</dbReference>
<dbReference type="GO" id="GO:0052621">
    <property type="term" value="F:diguanylate cyclase activity"/>
    <property type="evidence" value="ECO:0007669"/>
    <property type="project" value="UniProtKB-EC"/>
</dbReference>
<dbReference type="GO" id="GO:1902201">
    <property type="term" value="P:negative regulation of bacterial-type flagellum-dependent cell motility"/>
    <property type="evidence" value="ECO:0007669"/>
    <property type="project" value="TreeGrafter"/>
</dbReference>
<dbReference type="AlphaFoldDB" id="A0A376W0W2"/>
<comment type="catalytic activity">
    <reaction evidence="5">
        <text>2 GTP = 3',3'-c-di-GMP + 2 diphosphate</text>
        <dbReference type="Rhea" id="RHEA:24898"/>
        <dbReference type="ChEBI" id="CHEBI:33019"/>
        <dbReference type="ChEBI" id="CHEBI:37565"/>
        <dbReference type="ChEBI" id="CHEBI:58805"/>
        <dbReference type="EC" id="2.7.7.65"/>
    </reaction>
</comment>
<keyword evidence="7" id="KW-0808">Transferase</keyword>
<dbReference type="EC" id="2.7.7.65" evidence="3"/>
<dbReference type="InterPro" id="IPR029787">
    <property type="entry name" value="Nucleotide_cyclase"/>
</dbReference>
<name>A0A376W0W2_ECOLX</name>
<evidence type="ECO:0000256" key="4">
    <source>
        <dbReference type="ARBA" id="ARBA00023134"/>
    </source>
</evidence>
<dbReference type="PANTHER" id="PTHR45138">
    <property type="entry name" value="REGULATORY COMPONENTS OF SENSORY TRANSDUCTION SYSTEM"/>
    <property type="match status" value="1"/>
</dbReference>
<dbReference type="SMART" id="SM00267">
    <property type="entry name" value="GGDEF"/>
    <property type="match status" value="1"/>
</dbReference>
<dbReference type="SUPFAM" id="SSF55073">
    <property type="entry name" value="Nucleotide cyclase"/>
    <property type="match status" value="1"/>
</dbReference>
<sequence length="103" mass="11246">MALTRQLQITLRGSDVIGRFGGDEFAVIMSGTPAESAITAMLRVHEGLNTLRLPNTPQVTLRISVGVAPLNPQMSHYREWLKSADLALYKAKKAGRNRTEVAA</sequence>
<dbReference type="PANTHER" id="PTHR45138:SF24">
    <property type="entry name" value="DIGUANYLATE CYCLASE DGCC-RELATED"/>
    <property type="match status" value="1"/>
</dbReference>
<dbReference type="CDD" id="cd01949">
    <property type="entry name" value="GGDEF"/>
    <property type="match status" value="1"/>
</dbReference>
<proteinExistence type="predicted"/>
<dbReference type="PROSITE" id="PS50887">
    <property type="entry name" value="GGDEF"/>
    <property type="match status" value="1"/>
</dbReference>
<evidence type="ECO:0000259" key="6">
    <source>
        <dbReference type="PROSITE" id="PS50887"/>
    </source>
</evidence>
<dbReference type="GO" id="GO:0005886">
    <property type="term" value="C:plasma membrane"/>
    <property type="evidence" value="ECO:0007669"/>
    <property type="project" value="TreeGrafter"/>
</dbReference>
<evidence type="ECO:0000256" key="5">
    <source>
        <dbReference type="ARBA" id="ARBA00034247"/>
    </source>
</evidence>
<dbReference type="GO" id="GO:0043709">
    <property type="term" value="P:cell adhesion involved in single-species biofilm formation"/>
    <property type="evidence" value="ECO:0007669"/>
    <property type="project" value="TreeGrafter"/>
</dbReference>
<protein>
    <recommendedName>
        <fullName evidence="3">diguanylate cyclase</fullName>
        <ecNumber evidence="3">2.7.7.65</ecNumber>
    </recommendedName>
</protein>
<dbReference type="NCBIfam" id="TIGR00254">
    <property type="entry name" value="GGDEF"/>
    <property type="match status" value="1"/>
</dbReference>